<dbReference type="SFLD" id="SFLDG01129">
    <property type="entry name" value="C1.5:_HAD__Beta-PGM__Phosphata"/>
    <property type="match status" value="1"/>
</dbReference>
<dbReference type="PANTHER" id="PTHR47438">
    <property type="entry name" value="PHOSPHATE METABOLISM PROTEIN 8-RELATED"/>
    <property type="match status" value="1"/>
</dbReference>
<dbReference type="FunCoup" id="A0A165JPF9">
    <property type="interactions" value="301"/>
</dbReference>
<dbReference type="Pfam" id="PF00702">
    <property type="entry name" value="Hydrolase"/>
    <property type="match status" value="1"/>
</dbReference>
<protein>
    <submittedName>
        <fullName evidence="1">Pyrimidine 5-nucleotidase</fullName>
    </submittedName>
</protein>
<dbReference type="NCBIfam" id="TIGR01509">
    <property type="entry name" value="HAD-SF-IA-v3"/>
    <property type="match status" value="1"/>
</dbReference>
<sequence>MSIGNGTGEDQRYVVWLDIDNTLYPRSTRIADLMSQRIHAYFLSMGFTEEDANSLHFKYYSQYGLALRGLMKHHEIDAQDFDRKCDGSLPLETILKPDPKVRKMIQDIDRCKARVWALTNAYSTHANRVLNILQLDDLVEGVFFCDYADPNFSCKPERDFYDEAMRVAGVTDASKCLFVDDNLNNVKAAKALGWGSSVLYSEREEGNAMKEHPHVEGVDAVIGRLEELRLVWKDIFVETSS</sequence>
<proteinExistence type="predicted"/>
<name>A0A165JPF9_9BASI</name>
<dbReference type="InterPro" id="IPR010237">
    <property type="entry name" value="Pyr-5-nucltdase"/>
</dbReference>
<dbReference type="Proteomes" id="UP000076842">
    <property type="component" value="Unassembled WGS sequence"/>
</dbReference>
<dbReference type="InterPro" id="IPR036412">
    <property type="entry name" value="HAD-like_sf"/>
</dbReference>
<dbReference type="Gene3D" id="3.40.50.1000">
    <property type="entry name" value="HAD superfamily/HAD-like"/>
    <property type="match status" value="1"/>
</dbReference>
<accession>A0A165JPF9</accession>
<dbReference type="PANTHER" id="PTHR47438:SF1">
    <property type="entry name" value="PHOSPHATE METABOLISM PROTEIN 8-RELATED"/>
    <property type="match status" value="1"/>
</dbReference>
<dbReference type="OrthoDB" id="1065058at2759"/>
<evidence type="ECO:0000313" key="1">
    <source>
        <dbReference type="EMBL" id="KZT62106.1"/>
    </source>
</evidence>
<dbReference type="GO" id="GO:0008252">
    <property type="term" value="F:nucleotidase activity"/>
    <property type="evidence" value="ECO:0007669"/>
    <property type="project" value="TreeGrafter"/>
</dbReference>
<dbReference type="SFLD" id="SFLDS00003">
    <property type="entry name" value="Haloacid_Dehalogenase"/>
    <property type="match status" value="1"/>
</dbReference>
<dbReference type="GO" id="GO:0006206">
    <property type="term" value="P:pyrimidine nucleobase metabolic process"/>
    <property type="evidence" value="ECO:0007669"/>
    <property type="project" value="TreeGrafter"/>
</dbReference>
<keyword evidence="2" id="KW-1185">Reference proteome</keyword>
<dbReference type="Gene3D" id="1.10.150.450">
    <property type="match status" value="1"/>
</dbReference>
<dbReference type="GO" id="GO:0009166">
    <property type="term" value="P:nucleotide catabolic process"/>
    <property type="evidence" value="ECO:0007669"/>
    <property type="project" value="TreeGrafter"/>
</dbReference>
<evidence type="ECO:0000313" key="2">
    <source>
        <dbReference type="Proteomes" id="UP000076842"/>
    </source>
</evidence>
<dbReference type="SFLD" id="SFLDG01132">
    <property type="entry name" value="C1.5.3:_5'-Nucleotidase_Like"/>
    <property type="match status" value="1"/>
</dbReference>
<dbReference type="AlphaFoldDB" id="A0A165JPF9"/>
<organism evidence="1 2">
    <name type="scientific">Calocera cornea HHB12733</name>
    <dbReference type="NCBI Taxonomy" id="1353952"/>
    <lineage>
        <taxon>Eukaryota</taxon>
        <taxon>Fungi</taxon>
        <taxon>Dikarya</taxon>
        <taxon>Basidiomycota</taxon>
        <taxon>Agaricomycotina</taxon>
        <taxon>Dacrymycetes</taxon>
        <taxon>Dacrymycetales</taxon>
        <taxon>Dacrymycetaceae</taxon>
        <taxon>Calocera</taxon>
    </lineage>
</organism>
<dbReference type="InterPro" id="IPR023214">
    <property type="entry name" value="HAD_sf"/>
</dbReference>
<dbReference type="EMBL" id="KV423918">
    <property type="protein sequence ID" value="KZT62106.1"/>
    <property type="molecule type" value="Genomic_DNA"/>
</dbReference>
<dbReference type="InParanoid" id="A0A165JPF9"/>
<dbReference type="InterPro" id="IPR052791">
    <property type="entry name" value="SSM1_domain"/>
</dbReference>
<dbReference type="SUPFAM" id="SSF56784">
    <property type="entry name" value="HAD-like"/>
    <property type="match status" value="1"/>
</dbReference>
<reference evidence="1 2" key="1">
    <citation type="journal article" date="2016" name="Mol. Biol. Evol.">
        <title>Comparative Genomics of Early-Diverging Mushroom-Forming Fungi Provides Insights into the Origins of Lignocellulose Decay Capabilities.</title>
        <authorList>
            <person name="Nagy L.G."/>
            <person name="Riley R."/>
            <person name="Tritt A."/>
            <person name="Adam C."/>
            <person name="Daum C."/>
            <person name="Floudas D."/>
            <person name="Sun H."/>
            <person name="Yadav J.S."/>
            <person name="Pangilinan J."/>
            <person name="Larsson K.H."/>
            <person name="Matsuura K."/>
            <person name="Barry K."/>
            <person name="Labutti K."/>
            <person name="Kuo R."/>
            <person name="Ohm R.A."/>
            <person name="Bhattacharya S.S."/>
            <person name="Shirouzu T."/>
            <person name="Yoshinaga Y."/>
            <person name="Martin F.M."/>
            <person name="Grigoriev I.V."/>
            <person name="Hibbett D.S."/>
        </authorList>
    </citation>
    <scope>NUCLEOTIDE SEQUENCE [LARGE SCALE GENOMIC DNA]</scope>
    <source>
        <strain evidence="1 2">HHB12733</strain>
    </source>
</reference>
<dbReference type="InterPro" id="IPR006439">
    <property type="entry name" value="HAD-SF_hydro_IA"/>
</dbReference>
<dbReference type="STRING" id="1353952.A0A165JPF9"/>
<gene>
    <name evidence="1" type="ORF">CALCODRAFT_446309</name>
</gene>
<dbReference type="NCBIfam" id="TIGR01993">
    <property type="entry name" value="Pyr-5-nucltdase"/>
    <property type="match status" value="1"/>
</dbReference>